<feature type="transmembrane region" description="Helical" evidence="9">
    <location>
        <begin position="122"/>
        <end position="141"/>
    </location>
</feature>
<name>A0A7Y9IC78_9ACTN</name>
<dbReference type="InterPro" id="IPR027359">
    <property type="entry name" value="Volt_channel_dom_sf"/>
</dbReference>
<dbReference type="Gene3D" id="1.20.120.350">
    <property type="entry name" value="Voltage-gated potassium channels. Chain C"/>
    <property type="match status" value="1"/>
</dbReference>
<dbReference type="InterPro" id="IPR013099">
    <property type="entry name" value="K_chnl_dom"/>
</dbReference>
<feature type="transmembrane region" description="Helical" evidence="9">
    <location>
        <begin position="184"/>
        <end position="209"/>
    </location>
</feature>
<protein>
    <submittedName>
        <fullName evidence="11">Voltage-gated potassium channel</fullName>
    </submittedName>
</protein>
<evidence type="ECO:0000313" key="12">
    <source>
        <dbReference type="Proteomes" id="UP000569914"/>
    </source>
</evidence>
<dbReference type="InterPro" id="IPR028325">
    <property type="entry name" value="VG_K_chnl"/>
</dbReference>
<evidence type="ECO:0000256" key="6">
    <source>
        <dbReference type="ARBA" id="ARBA00023136"/>
    </source>
</evidence>
<dbReference type="Gene3D" id="1.10.287.70">
    <property type="match status" value="1"/>
</dbReference>
<dbReference type="Pfam" id="PF07885">
    <property type="entry name" value="Ion_trans_2"/>
    <property type="match status" value="1"/>
</dbReference>
<comment type="subcellular location">
    <subcellularLocation>
        <location evidence="1">Membrane</location>
        <topology evidence="1">Multi-pass membrane protein</topology>
    </subcellularLocation>
</comment>
<feature type="domain" description="Potassium channel" evidence="10">
    <location>
        <begin position="138"/>
        <end position="209"/>
    </location>
</feature>
<dbReference type="AlphaFoldDB" id="A0A7Y9IC78"/>
<feature type="transmembrane region" description="Helical" evidence="9">
    <location>
        <begin position="21"/>
        <end position="39"/>
    </location>
</feature>
<keyword evidence="8" id="KW-0175">Coiled coil</keyword>
<evidence type="ECO:0000256" key="7">
    <source>
        <dbReference type="ARBA" id="ARBA00023303"/>
    </source>
</evidence>
<dbReference type="RefSeq" id="WP_218871571.1">
    <property type="nucleotide sequence ID" value="NZ_JACCBU010000001.1"/>
</dbReference>
<dbReference type="GO" id="GO:0008076">
    <property type="term" value="C:voltage-gated potassium channel complex"/>
    <property type="evidence" value="ECO:0007669"/>
    <property type="project" value="InterPro"/>
</dbReference>
<keyword evidence="3 9" id="KW-0812">Transmembrane</keyword>
<evidence type="ECO:0000256" key="2">
    <source>
        <dbReference type="ARBA" id="ARBA00022448"/>
    </source>
</evidence>
<keyword evidence="7 11" id="KW-0407">Ion channel</keyword>
<evidence type="ECO:0000256" key="3">
    <source>
        <dbReference type="ARBA" id="ARBA00022692"/>
    </source>
</evidence>
<dbReference type="Proteomes" id="UP000569914">
    <property type="component" value="Unassembled WGS sequence"/>
</dbReference>
<accession>A0A7Y9IC78</accession>
<evidence type="ECO:0000313" key="11">
    <source>
        <dbReference type="EMBL" id="NYE73926.1"/>
    </source>
</evidence>
<dbReference type="Gene3D" id="1.20.5.110">
    <property type="match status" value="1"/>
</dbReference>
<dbReference type="PANTHER" id="PTHR11537">
    <property type="entry name" value="VOLTAGE-GATED POTASSIUM CHANNEL"/>
    <property type="match status" value="1"/>
</dbReference>
<evidence type="ECO:0000256" key="5">
    <source>
        <dbReference type="ARBA" id="ARBA00023065"/>
    </source>
</evidence>
<gene>
    <name evidence="11" type="ORF">BKA15_005255</name>
</gene>
<organism evidence="11 12">
    <name type="scientific">Microlunatus parietis</name>
    <dbReference type="NCBI Taxonomy" id="682979"/>
    <lineage>
        <taxon>Bacteria</taxon>
        <taxon>Bacillati</taxon>
        <taxon>Actinomycetota</taxon>
        <taxon>Actinomycetes</taxon>
        <taxon>Propionibacteriales</taxon>
        <taxon>Propionibacteriaceae</taxon>
        <taxon>Microlunatus</taxon>
    </lineage>
</organism>
<sequence>MELTQGSRSSLTGRWERATEWPLMVAAVAFLVSYAVPIIRPEIGLFWVERFQWASWATWALFAVDYIARLVLAEDRKGYALKHWCDLLIIALPLLRPLRLLRLVSLLEILNRKASTGLRGRVAVYVAGGSALMAFCGALAVLDAERESTEANITTFADALWWALTTMTTVGYGDRYPTTDSGRLAAAALMIGGITLLGIVTATLASWLVEKITITEKEQTADLRAEILALNEKLDRLLVERTEQEASSWRS</sequence>
<comment type="caution">
    <text evidence="11">The sequence shown here is derived from an EMBL/GenBank/DDBJ whole genome shotgun (WGS) entry which is preliminary data.</text>
</comment>
<dbReference type="GO" id="GO:0001508">
    <property type="term" value="P:action potential"/>
    <property type="evidence" value="ECO:0007669"/>
    <property type="project" value="TreeGrafter"/>
</dbReference>
<keyword evidence="12" id="KW-1185">Reference proteome</keyword>
<feature type="coiled-coil region" evidence="8">
    <location>
        <begin position="220"/>
        <end position="247"/>
    </location>
</feature>
<reference evidence="11 12" key="1">
    <citation type="submission" date="2020-07" db="EMBL/GenBank/DDBJ databases">
        <title>Sequencing the genomes of 1000 actinobacteria strains.</title>
        <authorList>
            <person name="Klenk H.-P."/>
        </authorList>
    </citation>
    <scope>NUCLEOTIDE SEQUENCE [LARGE SCALE GENOMIC DNA]</scope>
    <source>
        <strain evidence="11 12">DSM 22083</strain>
    </source>
</reference>
<dbReference type="PRINTS" id="PR00169">
    <property type="entry name" value="KCHANNEL"/>
</dbReference>
<evidence type="ECO:0000259" key="10">
    <source>
        <dbReference type="Pfam" id="PF07885"/>
    </source>
</evidence>
<keyword evidence="5" id="KW-0406">Ion transport</keyword>
<evidence type="ECO:0000256" key="1">
    <source>
        <dbReference type="ARBA" id="ARBA00004141"/>
    </source>
</evidence>
<keyword evidence="4 9" id="KW-1133">Transmembrane helix</keyword>
<keyword evidence="2" id="KW-0813">Transport</keyword>
<dbReference type="GO" id="GO:0005249">
    <property type="term" value="F:voltage-gated potassium channel activity"/>
    <property type="evidence" value="ECO:0007669"/>
    <property type="project" value="InterPro"/>
</dbReference>
<evidence type="ECO:0000256" key="9">
    <source>
        <dbReference type="SAM" id="Phobius"/>
    </source>
</evidence>
<feature type="transmembrane region" description="Helical" evidence="9">
    <location>
        <begin position="51"/>
        <end position="72"/>
    </location>
</feature>
<evidence type="ECO:0000256" key="4">
    <source>
        <dbReference type="ARBA" id="ARBA00022989"/>
    </source>
</evidence>
<proteinExistence type="predicted"/>
<keyword evidence="6 9" id="KW-0472">Membrane</keyword>
<dbReference type="SUPFAM" id="SSF81324">
    <property type="entry name" value="Voltage-gated potassium channels"/>
    <property type="match status" value="1"/>
</dbReference>
<dbReference type="PANTHER" id="PTHR11537:SF254">
    <property type="entry name" value="POTASSIUM VOLTAGE-GATED CHANNEL PROTEIN SHAB"/>
    <property type="match status" value="1"/>
</dbReference>
<dbReference type="EMBL" id="JACCBU010000001">
    <property type="protein sequence ID" value="NYE73926.1"/>
    <property type="molecule type" value="Genomic_DNA"/>
</dbReference>
<evidence type="ECO:0000256" key="8">
    <source>
        <dbReference type="SAM" id="Coils"/>
    </source>
</evidence>